<gene>
    <name evidence="2" type="ORF">Q3V37_28815</name>
</gene>
<dbReference type="PANTHER" id="PTHR48207">
    <property type="entry name" value="SUCCINATE--HYDROXYMETHYLGLUTARATE COA-TRANSFERASE"/>
    <property type="match status" value="1"/>
</dbReference>
<accession>A0AAJ6HUM5</accession>
<dbReference type="InterPro" id="IPR044855">
    <property type="entry name" value="CoA-Trfase_III_dom3_sf"/>
</dbReference>
<dbReference type="EMBL" id="CP130472">
    <property type="protein sequence ID" value="WLS45318.1"/>
    <property type="molecule type" value="Genomic_DNA"/>
</dbReference>
<dbReference type="SUPFAM" id="SSF89796">
    <property type="entry name" value="CoA-transferase family III (CaiB/BaiF)"/>
    <property type="match status" value="1"/>
</dbReference>
<evidence type="ECO:0000313" key="2">
    <source>
        <dbReference type="EMBL" id="WLS45318.1"/>
    </source>
</evidence>
<dbReference type="Gene3D" id="3.30.1540.10">
    <property type="entry name" value="formyl-coa transferase, domain 3"/>
    <property type="match status" value="1"/>
</dbReference>
<dbReference type="AlphaFoldDB" id="A0AAJ6HUM5"/>
<dbReference type="Gene3D" id="3.40.50.10540">
    <property type="entry name" value="Crotonobetainyl-coa:carnitine coa-transferase, domain 1"/>
    <property type="match status" value="1"/>
</dbReference>
<dbReference type="GO" id="GO:0008410">
    <property type="term" value="F:CoA-transferase activity"/>
    <property type="evidence" value="ECO:0007669"/>
    <property type="project" value="TreeGrafter"/>
</dbReference>
<dbReference type="InterPro" id="IPR023606">
    <property type="entry name" value="CoA-Trfase_III_dom_1_sf"/>
</dbReference>
<keyword evidence="1" id="KW-0808">Transferase</keyword>
<sequence>MNDYARGPLSGLRVIEAGVLLAGPFCGQILGDLGADVIKLEEPGKGDPMREWGRERPYGKSLWFPVVGRNKRSVTLNLRVPEGQEVLRRLVADSDVFVENFRPGTLERWGVGPDVLWEINPRLVIVRVSAYGQSGPYAGRAGYGSIGEAMGGIRYTTGDPDSLPSRVGISIGDSLAGTFAAVGAMGALRVAEATGRGQIVDSAIYESVLALMESLIPEYALGGYIRERTGSILPNIAPSNVYVAAGGDMVVIAANQDTVFRRLAETMAQPELATDPRFATHTARGRHQCELDELIAAWSVKFTADELLELLHGNGVPAGRIFTAKEMLSDPHYVAREAIVRLDHPDFGEFPMQNVVPKLTATPGGIRGVGPELGQHTDEVLHDIGGFDGEEISRLRASGVV</sequence>
<dbReference type="InterPro" id="IPR003673">
    <property type="entry name" value="CoA-Trfase_fam_III"/>
</dbReference>
<dbReference type="InterPro" id="IPR050483">
    <property type="entry name" value="CoA-transferase_III_domain"/>
</dbReference>
<dbReference type="Pfam" id="PF02515">
    <property type="entry name" value="CoA_transf_3"/>
    <property type="match status" value="1"/>
</dbReference>
<proteinExistence type="predicted"/>
<evidence type="ECO:0000256" key="1">
    <source>
        <dbReference type="ARBA" id="ARBA00022679"/>
    </source>
</evidence>
<dbReference type="KEGG" id="mprn:Q3V37_28815"/>
<reference evidence="2 3" key="1">
    <citation type="submission" date="2023-07" db="EMBL/GenBank/DDBJ databases">
        <title>Micromonospora profundi TRM 95458 converts glycerol to a new osmotic compound.</title>
        <authorList>
            <person name="Lu D."/>
        </authorList>
    </citation>
    <scope>NUCLEOTIDE SEQUENCE [LARGE SCALE GENOMIC DNA]</scope>
    <source>
        <strain evidence="2 3">TRM95458</strain>
    </source>
</reference>
<dbReference type="Proteomes" id="UP001235874">
    <property type="component" value="Chromosome"/>
</dbReference>
<keyword evidence="3" id="KW-1185">Reference proteome</keyword>
<organism evidence="2 3">
    <name type="scientific">Micromonospora profundi</name>
    <dbReference type="NCBI Taxonomy" id="1420889"/>
    <lineage>
        <taxon>Bacteria</taxon>
        <taxon>Bacillati</taxon>
        <taxon>Actinomycetota</taxon>
        <taxon>Actinomycetes</taxon>
        <taxon>Micromonosporales</taxon>
        <taxon>Micromonosporaceae</taxon>
        <taxon>Micromonospora</taxon>
    </lineage>
</organism>
<evidence type="ECO:0000313" key="3">
    <source>
        <dbReference type="Proteomes" id="UP001235874"/>
    </source>
</evidence>
<protein>
    <submittedName>
        <fullName evidence="2">CaiB/BaiF CoA-transferase family protein</fullName>
    </submittedName>
</protein>
<dbReference type="PANTHER" id="PTHR48207:SF3">
    <property type="entry name" value="SUCCINATE--HYDROXYMETHYLGLUTARATE COA-TRANSFERASE"/>
    <property type="match status" value="1"/>
</dbReference>
<dbReference type="RefSeq" id="WP_053657162.1">
    <property type="nucleotide sequence ID" value="NZ_CP130472.1"/>
</dbReference>
<name>A0AAJ6HUM5_9ACTN</name>